<name>A0A199V206_ANACO</name>
<evidence type="ECO:0000313" key="7">
    <source>
        <dbReference type="Proteomes" id="UP000092600"/>
    </source>
</evidence>
<accession>A0A199V206</accession>
<reference evidence="6 7" key="1">
    <citation type="journal article" date="2016" name="DNA Res.">
        <title>The draft genome of MD-2 pineapple using hybrid error correction of long reads.</title>
        <authorList>
            <person name="Redwan R.M."/>
            <person name="Saidin A."/>
            <person name="Kumar S.V."/>
        </authorList>
    </citation>
    <scope>NUCLEOTIDE SEQUENCE [LARGE SCALE GENOMIC DNA]</scope>
    <source>
        <strain evidence="7">cv. MD2</strain>
        <tissue evidence="6">Leaf</tissue>
    </source>
</reference>
<dbReference type="SUPFAM" id="SSF47459">
    <property type="entry name" value="HLH, helix-loop-helix DNA-binding domain"/>
    <property type="match status" value="1"/>
</dbReference>
<dbReference type="InterPro" id="IPR011598">
    <property type="entry name" value="bHLH_dom"/>
</dbReference>
<dbReference type="SMART" id="SM00353">
    <property type="entry name" value="HLH"/>
    <property type="match status" value="1"/>
</dbReference>
<evidence type="ECO:0000259" key="5">
    <source>
        <dbReference type="PROSITE" id="PS50888"/>
    </source>
</evidence>
<evidence type="ECO:0000256" key="2">
    <source>
        <dbReference type="ARBA" id="ARBA00023015"/>
    </source>
</evidence>
<keyword evidence="2" id="KW-0805">Transcription regulation</keyword>
<evidence type="ECO:0000313" key="6">
    <source>
        <dbReference type="EMBL" id="OAY71018.1"/>
    </source>
</evidence>
<organism evidence="6 7">
    <name type="scientific">Ananas comosus</name>
    <name type="common">Pineapple</name>
    <name type="synonym">Ananas ananas</name>
    <dbReference type="NCBI Taxonomy" id="4615"/>
    <lineage>
        <taxon>Eukaryota</taxon>
        <taxon>Viridiplantae</taxon>
        <taxon>Streptophyta</taxon>
        <taxon>Embryophyta</taxon>
        <taxon>Tracheophyta</taxon>
        <taxon>Spermatophyta</taxon>
        <taxon>Magnoliopsida</taxon>
        <taxon>Liliopsida</taxon>
        <taxon>Poales</taxon>
        <taxon>Bromeliaceae</taxon>
        <taxon>Bromelioideae</taxon>
        <taxon>Ananas</taxon>
    </lineage>
</organism>
<dbReference type="InterPro" id="IPR045847">
    <property type="entry name" value="AIG1-like"/>
</dbReference>
<dbReference type="PROSITE" id="PS50888">
    <property type="entry name" value="BHLH"/>
    <property type="match status" value="1"/>
</dbReference>
<dbReference type="GO" id="GO:0003677">
    <property type="term" value="F:DNA binding"/>
    <property type="evidence" value="ECO:0007669"/>
    <property type="project" value="UniProtKB-KW"/>
</dbReference>
<evidence type="ECO:0000256" key="3">
    <source>
        <dbReference type="ARBA" id="ARBA00023125"/>
    </source>
</evidence>
<keyword evidence="3" id="KW-0238">DNA-binding</keyword>
<evidence type="ECO:0000256" key="1">
    <source>
        <dbReference type="ARBA" id="ARBA00005510"/>
    </source>
</evidence>
<comment type="similarity">
    <text evidence="1">Belongs to the bHLH protein family.</text>
</comment>
<dbReference type="Pfam" id="PF00010">
    <property type="entry name" value="HLH"/>
    <property type="match status" value="1"/>
</dbReference>
<gene>
    <name evidence="6" type="ORF">ACMD2_04798</name>
</gene>
<feature type="domain" description="BHLH" evidence="5">
    <location>
        <begin position="46"/>
        <end position="95"/>
    </location>
</feature>
<evidence type="ECO:0000256" key="4">
    <source>
        <dbReference type="ARBA" id="ARBA00023163"/>
    </source>
</evidence>
<proteinExistence type="inferred from homology"/>
<sequence>MGTVPVGVGGVRVTESSSASLVVDDGERVGKKGGVGRGAPEAKTAMALKNHSEAERRRRERINSHLATLRTMVPCSDKMDKAAILAQVINHVKELKSKAVEISKGYNIPSDTDEVRVEAEANAVNSGSFYIRATLCCEDCPELFAELRQTLDTLQLKPNQGRDFYFERSSQKHTNNEV</sequence>
<dbReference type="Gene3D" id="4.10.280.10">
    <property type="entry name" value="Helix-loop-helix DNA-binding domain"/>
    <property type="match status" value="1"/>
</dbReference>
<dbReference type="PANTHER" id="PTHR45844">
    <property type="entry name" value="TRANSCRIPTION FACTOR BHLH30"/>
    <property type="match status" value="1"/>
</dbReference>
<keyword evidence="4" id="KW-0804">Transcription</keyword>
<protein>
    <submittedName>
        <fullName evidence="6">Transcription factor bHLH51</fullName>
    </submittedName>
</protein>
<dbReference type="InterPro" id="IPR036638">
    <property type="entry name" value="HLH_DNA-bd_sf"/>
</dbReference>
<dbReference type="AlphaFoldDB" id="A0A199V206"/>
<dbReference type="GO" id="GO:0003700">
    <property type="term" value="F:DNA-binding transcription factor activity"/>
    <property type="evidence" value="ECO:0007669"/>
    <property type="project" value="InterPro"/>
</dbReference>
<dbReference type="STRING" id="4615.A0A199V206"/>
<dbReference type="EMBL" id="LSRQ01003666">
    <property type="protein sequence ID" value="OAY71018.1"/>
    <property type="molecule type" value="Genomic_DNA"/>
</dbReference>
<dbReference type="Proteomes" id="UP000092600">
    <property type="component" value="Unassembled WGS sequence"/>
</dbReference>
<comment type="caution">
    <text evidence="6">The sequence shown here is derived from an EMBL/GenBank/DDBJ whole genome shotgun (WGS) entry which is preliminary data.</text>
</comment>
<dbReference type="PANTHER" id="PTHR45844:SF9">
    <property type="entry name" value="OS09G0463900 PROTEIN"/>
    <property type="match status" value="1"/>
</dbReference>
<dbReference type="GO" id="GO:0046983">
    <property type="term" value="F:protein dimerization activity"/>
    <property type="evidence" value="ECO:0007669"/>
    <property type="project" value="InterPro"/>
</dbReference>